<keyword evidence="3" id="KW-1185">Reference proteome</keyword>
<gene>
    <name evidence="2" type="ORF">FJQ55_10835</name>
</gene>
<evidence type="ECO:0000259" key="1">
    <source>
        <dbReference type="Pfam" id="PF06568"/>
    </source>
</evidence>
<evidence type="ECO:0000313" key="3">
    <source>
        <dbReference type="Proteomes" id="UP000316429"/>
    </source>
</evidence>
<comment type="caution">
    <text evidence="2">The sequence shown here is derived from an EMBL/GenBank/DDBJ whole genome shotgun (WGS) entry which is preliminary data.</text>
</comment>
<dbReference type="RefSeq" id="WP_140827844.1">
    <property type="nucleotide sequence ID" value="NZ_VFYP01000001.1"/>
</dbReference>
<accession>A0A504UDW6</accession>
<name>A0A504UDW6_9HYPH</name>
<evidence type="ECO:0000313" key="2">
    <source>
        <dbReference type="EMBL" id="TPP11280.1"/>
    </source>
</evidence>
<dbReference type="EMBL" id="VFYP01000001">
    <property type="protein sequence ID" value="TPP11280.1"/>
    <property type="molecule type" value="Genomic_DNA"/>
</dbReference>
<dbReference type="Pfam" id="PF06568">
    <property type="entry name" value="YjiS-like"/>
    <property type="match status" value="1"/>
</dbReference>
<organism evidence="2 3">
    <name type="scientific">Rhizobium glycinendophyticum</name>
    <dbReference type="NCBI Taxonomy" id="2589807"/>
    <lineage>
        <taxon>Bacteria</taxon>
        <taxon>Pseudomonadati</taxon>
        <taxon>Pseudomonadota</taxon>
        <taxon>Alphaproteobacteria</taxon>
        <taxon>Hyphomicrobiales</taxon>
        <taxon>Rhizobiaceae</taxon>
        <taxon>Rhizobium/Agrobacterium group</taxon>
        <taxon>Rhizobium</taxon>
    </lineage>
</organism>
<reference evidence="2 3" key="1">
    <citation type="submission" date="2019-06" db="EMBL/GenBank/DDBJ databases">
        <title>Rhizobium sp. CL12 isolated from roots of soybean.</title>
        <authorList>
            <person name="Wang C."/>
        </authorList>
    </citation>
    <scope>NUCLEOTIDE SEQUENCE [LARGE SCALE GENOMIC DNA]</scope>
    <source>
        <strain evidence="2 3">CL12</strain>
    </source>
</reference>
<dbReference type="OrthoDB" id="9812448at2"/>
<proteinExistence type="predicted"/>
<dbReference type="Proteomes" id="UP000316429">
    <property type="component" value="Unassembled WGS sequence"/>
</dbReference>
<dbReference type="InterPro" id="IPR009506">
    <property type="entry name" value="YjiS-like"/>
</dbReference>
<dbReference type="AlphaFoldDB" id="A0A504UDW6"/>
<sequence length="117" mass="13350">MEASLSWGQFCILSLSRSQFIRRSQEDYDYCRDVMMTIDTITTPAVQSASRLATFVGVWHALVRHVQARSSRSRSRQSLAALTEDQLRDIGLSEHEARREAGKSLMVRLDRARLPPL</sequence>
<feature type="domain" description="YjiS-like" evidence="1">
    <location>
        <begin position="62"/>
        <end position="98"/>
    </location>
</feature>
<protein>
    <submittedName>
        <fullName evidence="2">DUF1127 domain-containing protein</fullName>
    </submittedName>
</protein>